<evidence type="ECO:0000313" key="13">
    <source>
        <dbReference type="EMBL" id="TPX40212.1"/>
    </source>
</evidence>
<feature type="transmembrane region" description="Helical" evidence="11">
    <location>
        <begin position="447"/>
        <end position="470"/>
    </location>
</feature>
<evidence type="ECO:0000256" key="5">
    <source>
        <dbReference type="ARBA" id="ARBA00022679"/>
    </source>
</evidence>
<evidence type="ECO:0000256" key="8">
    <source>
        <dbReference type="ARBA" id="ARBA00023136"/>
    </source>
</evidence>
<feature type="compositionally biased region" description="Polar residues" evidence="10">
    <location>
        <begin position="190"/>
        <end position="200"/>
    </location>
</feature>
<dbReference type="OrthoDB" id="1880850at2759"/>
<feature type="compositionally biased region" description="Polar residues" evidence="10">
    <location>
        <begin position="65"/>
        <end position="75"/>
    </location>
</feature>
<dbReference type="GO" id="GO:0051278">
    <property type="term" value="P:fungal-type cell wall polysaccharide biosynthetic process"/>
    <property type="evidence" value="ECO:0007669"/>
    <property type="project" value="TreeGrafter"/>
</dbReference>
<dbReference type="Pfam" id="PF14288">
    <property type="entry name" value="FKS1_dom1"/>
    <property type="match status" value="1"/>
</dbReference>
<feature type="transmembrane region" description="Helical" evidence="11">
    <location>
        <begin position="1706"/>
        <end position="1725"/>
    </location>
</feature>
<dbReference type="GO" id="GO:0003843">
    <property type="term" value="F:1,3-beta-D-glucan synthase activity"/>
    <property type="evidence" value="ECO:0007669"/>
    <property type="project" value="UniProtKB-EC"/>
</dbReference>
<dbReference type="InterPro" id="IPR026899">
    <property type="entry name" value="FKS1-like_dom1"/>
</dbReference>
<evidence type="ECO:0000256" key="6">
    <source>
        <dbReference type="ARBA" id="ARBA00022692"/>
    </source>
</evidence>
<reference evidence="13 14" key="1">
    <citation type="journal article" date="2019" name="Sci. Rep.">
        <title>Comparative genomics of chytrid fungi reveal insights into the obligate biotrophic and pathogenic lifestyle of Synchytrium endobioticum.</title>
        <authorList>
            <person name="van de Vossenberg B.T.L.H."/>
            <person name="Warris S."/>
            <person name="Nguyen H.D.T."/>
            <person name="van Gent-Pelzer M.P.E."/>
            <person name="Joly D.L."/>
            <person name="van de Geest H.C."/>
            <person name="Bonants P.J.M."/>
            <person name="Smith D.S."/>
            <person name="Levesque C.A."/>
            <person name="van der Lee T.A.J."/>
        </authorList>
    </citation>
    <scope>NUCLEOTIDE SEQUENCE [LARGE SCALE GENOMIC DNA]</scope>
    <source>
        <strain evidence="13 14">LEV6574</strain>
    </source>
</reference>
<feature type="transmembrane region" description="Helical" evidence="11">
    <location>
        <begin position="507"/>
        <end position="529"/>
    </location>
</feature>
<feature type="compositionally biased region" description="Low complexity" evidence="10">
    <location>
        <begin position="76"/>
        <end position="87"/>
    </location>
</feature>
<dbReference type="PANTHER" id="PTHR12741">
    <property type="entry name" value="LYST-INTERACTING PROTEIN LIP5 DOPAMINE RESPONSIVE PROTEIN DRG-1"/>
    <property type="match status" value="1"/>
</dbReference>
<keyword evidence="8 11" id="KW-0472">Membrane</keyword>
<feature type="transmembrane region" description="Helical" evidence="11">
    <location>
        <begin position="1613"/>
        <end position="1632"/>
    </location>
</feature>
<dbReference type="PANTHER" id="PTHR12741:SF48">
    <property type="entry name" value="1,3-BETA-GLUCAN SYNTHASE COMPONENT FKS1-RELATED"/>
    <property type="match status" value="1"/>
</dbReference>
<feature type="transmembrane region" description="Helical" evidence="11">
    <location>
        <begin position="617"/>
        <end position="640"/>
    </location>
</feature>
<feature type="transmembrane region" description="Helical" evidence="11">
    <location>
        <begin position="1213"/>
        <end position="1236"/>
    </location>
</feature>
<keyword evidence="5" id="KW-0808">Transferase</keyword>
<feature type="transmembrane region" description="Helical" evidence="11">
    <location>
        <begin position="482"/>
        <end position="501"/>
    </location>
</feature>
<dbReference type="SMART" id="SM01205">
    <property type="entry name" value="FKS1_dom1"/>
    <property type="match status" value="1"/>
</dbReference>
<dbReference type="Pfam" id="PF23605">
    <property type="entry name" value="FKS1_dom2"/>
    <property type="match status" value="2"/>
</dbReference>
<comment type="subcellular location">
    <subcellularLocation>
        <location evidence="1">Membrane</location>
        <topology evidence="1">Multi-pass membrane protein</topology>
    </subcellularLocation>
</comment>
<keyword evidence="4" id="KW-0328">Glycosyltransferase</keyword>
<feature type="transmembrane region" description="Helical" evidence="11">
    <location>
        <begin position="1502"/>
        <end position="1535"/>
    </location>
</feature>
<evidence type="ECO:0000256" key="11">
    <source>
        <dbReference type="SAM" id="Phobius"/>
    </source>
</evidence>
<feature type="transmembrane region" description="Helical" evidence="11">
    <location>
        <begin position="382"/>
        <end position="403"/>
    </location>
</feature>
<gene>
    <name evidence="13" type="ORF">SeLEV6574_g06736</name>
</gene>
<feature type="transmembrane region" description="Helical" evidence="11">
    <location>
        <begin position="1575"/>
        <end position="1593"/>
    </location>
</feature>
<sequence>MDQPPYLTSSTPAGDPTTAEIDLLAAIRSIRTDSRYSFTSPSSETVMARIDRLQARHNRIEPVASINSSKSSDNLGSTASASSSGAPSPTPTDEPYNVDGRVNVNNVFSKLTRMFGFQTDSIANIREYLQSMIESRTSRMGYDKALKTLHADYIGGVNANYRRWYLSQGLEHESVSTAEDPRKSTAFGRTHSSSDASTLHSRAPDLEDQAPEQLAELAWKRRMKTMPQHERVRQLALWLLIWGEAASVRLIPEALCFIFKLADDYYQKSPASHVEPGQFLNNVIGPLYEFLRNQTYKYVDGKLIRKERDHERIVGYDDMNETFWSRNGINHIFLKDGKSRLMDTPPSDRYPLLNDVDWKKTFHKTFYERRSFLHVLVNFGRIWILHLGLFLFFLAFAAGRIYAPSADDDLLSSGSSMELLSGSDDMGDGLGSVDSHSDVLRWTVTGVVGGVGVLTFALFSTIVEASFLPWRWNYVKIFARRFGFLLLLLLVNIVPAPYVILFTHKDAIAAALAALQVIIAVSIFIYLVICPPGSLFVSAKRPDLQPTNITFTANFAPLKPTERALSILLWPLKDLASVPWEECGKSWLWCRGLTYMALVVFVVLLLVLSFLDSYMWWILWSTIFGAVRAFYSGLSILAPWRNIFSRLPDRIYAKVFATNEMPFRVKPIRLCSQLWNAVVTSMYEDHLISIENLDKLLYRQYQIDSDTRNTRIEKPKFFVSQEDVSTKTEFFPKGSEAERRLTFFAQSLSMVFPEPMSVSRMPSFSVLTPHFSEKILLPLREIVQEQDPSSSLTLLEYLQKLHSFEWQNFVKDTKMWVADNPTKRREDVLSIIHSDHDAKDKIDDIPFQTFGFRDSNPEGILRTRIWASLRSQTLYRTVSGFMNYAHALRLLLRIENASEIYASTGNDPTLMEKEIDQIVSSKFNFVVAMQRFVHFTAYELADVELMLRIYPALKIAYIDERPDETVEGGKRYYSALIDGLCELDANGRRIPKFHVELPGLPILGDGKSDNQNHSIIFTRGEVIQLIDANQDQYIEEALKIRSILAEFEPSAGSSSTAPVAIVGAREYIFSERIGVLGDIAAGREQCFGTIAQRVSSKLGARLHYGHPDFLNSIFMTTRGGVSKAQRGLHVNEDIYAGMMALQRGGRIKHTEYLQCGKGRDLGFASILKFVAKIGGGMAEQLLSREHYYLGTRLPVHRLFTFFYAHTGFHINNVMIMLSIQLFLIFMSCLAALSLAFTLCTLDGNAPASSLDDMGDGSLDGSSPSSCINLDSTLTWTRQAVFAIVVVFALNFLPLFTQLLTETGILPAFTRLAKNLISLSPLFDVFSTQMYAHTLLYNLVYGRAGYISSGRALATSRASFSSLYQAFADPSLYVGLRLLLMLCFITATLPLGGYLAFFWLMVLPLCIAPFLFNPHQFRIKDFLLDYVHTLKWFASGNATSSEDSWAAFHIRQRVQMIGNTRKRGTQSGLNRARSSAIIWQDILAPTIVAAIFIFAYGVAAKSIIKVLAVCLLPCILNAVMLVALLPLSCIFGPLLLMCGGGRGCLPAALANIAHGWAVLTLLVAMLLLGLLSNGNYFAMMMLGFLVTLVVQRALFRIMTVTMITREIHHRGAHLAWWSGNWCFNNLGWAAFFLPLREFIVKVLELSSFAADFWQTHLLMFLLFPICLVPFIDQLHLLMLLWTLPRQQTGVSFPVYTAKQKAGRRRSLCCGGLLLTLLLILFLFIFVGPKMVIMVMGPGFVNRFKLPF</sequence>
<feature type="domain" description="1,3-beta-glucan synthase component FKS1-like" evidence="12">
    <location>
        <begin position="229"/>
        <end position="337"/>
    </location>
</feature>
<dbReference type="VEuPathDB" id="FungiDB:SeMB42_g06422"/>
<feature type="region of interest" description="Disordered" evidence="10">
    <location>
        <begin position="175"/>
        <end position="206"/>
    </location>
</feature>
<feature type="transmembrane region" description="Helical" evidence="11">
    <location>
        <begin position="1475"/>
        <end position="1496"/>
    </location>
</feature>
<evidence type="ECO:0000259" key="12">
    <source>
        <dbReference type="SMART" id="SM01205"/>
    </source>
</evidence>
<dbReference type="EC" id="2.4.1.34" evidence="3"/>
<organism evidence="13 14">
    <name type="scientific">Synchytrium endobioticum</name>
    <dbReference type="NCBI Taxonomy" id="286115"/>
    <lineage>
        <taxon>Eukaryota</taxon>
        <taxon>Fungi</taxon>
        <taxon>Fungi incertae sedis</taxon>
        <taxon>Chytridiomycota</taxon>
        <taxon>Chytridiomycota incertae sedis</taxon>
        <taxon>Chytridiomycetes</taxon>
        <taxon>Synchytriales</taxon>
        <taxon>Synchytriaceae</taxon>
        <taxon>Synchytrium</taxon>
    </lineage>
</organism>
<dbReference type="InterPro" id="IPR056261">
    <property type="entry name" value="FKS1-like_dom2"/>
</dbReference>
<feature type="transmembrane region" description="Helical" evidence="11">
    <location>
        <begin position="1279"/>
        <end position="1300"/>
    </location>
</feature>
<evidence type="ECO:0000256" key="2">
    <source>
        <dbReference type="ARBA" id="ARBA00009040"/>
    </source>
</evidence>
<comment type="caution">
    <text evidence="13">The sequence shown here is derived from an EMBL/GenBank/DDBJ whole genome shotgun (WGS) entry which is preliminary data.</text>
</comment>
<evidence type="ECO:0000256" key="7">
    <source>
        <dbReference type="ARBA" id="ARBA00022989"/>
    </source>
</evidence>
<feature type="transmembrane region" description="Helical" evidence="11">
    <location>
        <begin position="593"/>
        <end position="611"/>
    </location>
</feature>
<evidence type="ECO:0000256" key="9">
    <source>
        <dbReference type="ARBA" id="ARBA00047777"/>
    </source>
</evidence>
<comment type="similarity">
    <text evidence="2">Belongs to the glycosyltransferase 48 family.</text>
</comment>
<evidence type="ECO:0000256" key="4">
    <source>
        <dbReference type="ARBA" id="ARBA00022676"/>
    </source>
</evidence>
<keyword evidence="7 11" id="KW-1133">Transmembrane helix</keyword>
<dbReference type="InterPro" id="IPR003440">
    <property type="entry name" value="Glyco_trans_48_dom"/>
</dbReference>
<dbReference type="EMBL" id="QEAM01000405">
    <property type="protein sequence ID" value="TPX40212.1"/>
    <property type="molecule type" value="Genomic_DNA"/>
</dbReference>
<evidence type="ECO:0000256" key="10">
    <source>
        <dbReference type="SAM" id="MobiDB-lite"/>
    </source>
</evidence>
<dbReference type="GO" id="GO:0006075">
    <property type="term" value="P:(1-&gt;3)-beta-D-glucan biosynthetic process"/>
    <property type="evidence" value="ECO:0007669"/>
    <property type="project" value="InterPro"/>
</dbReference>
<accession>A0A507CK88</accession>
<dbReference type="GO" id="GO:0005886">
    <property type="term" value="C:plasma membrane"/>
    <property type="evidence" value="ECO:0007669"/>
    <property type="project" value="TreeGrafter"/>
</dbReference>
<dbReference type="Pfam" id="PF02364">
    <property type="entry name" value="Glucan_synthase"/>
    <property type="match status" value="1"/>
</dbReference>
<dbReference type="Proteomes" id="UP000320475">
    <property type="component" value="Unassembled WGS sequence"/>
</dbReference>
<dbReference type="GO" id="GO:0000148">
    <property type="term" value="C:1,3-beta-D-glucan synthase complex"/>
    <property type="evidence" value="ECO:0007669"/>
    <property type="project" value="InterPro"/>
</dbReference>
<proteinExistence type="inferred from homology"/>
<feature type="transmembrane region" description="Helical" evidence="11">
    <location>
        <begin position="1392"/>
        <end position="1411"/>
    </location>
</feature>
<protein>
    <recommendedName>
        <fullName evidence="3">1,3-beta-glucan synthase</fullName>
        <ecNumber evidence="3">2.4.1.34</ecNumber>
    </recommendedName>
</protein>
<feature type="region of interest" description="Disordered" evidence="10">
    <location>
        <begin position="61"/>
        <end position="100"/>
    </location>
</feature>
<evidence type="ECO:0000256" key="1">
    <source>
        <dbReference type="ARBA" id="ARBA00004141"/>
    </source>
</evidence>
<name>A0A507CK88_9FUNG</name>
<keyword evidence="6 11" id="KW-0812">Transmembrane</keyword>
<evidence type="ECO:0000256" key="3">
    <source>
        <dbReference type="ARBA" id="ARBA00012589"/>
    </source>
</evidence>
<evidence type="ECO:0000313" key="14">
    <source>
        <dbReference type="Proteomes" id="UP000320475"/>
    </source>
</evidence>
<comment type="catalytic activity">
    <reaction evidence="9">
        <text>[(1-&gt;3)-beta-D-glucosyl](n) + UDP-alpha-D-glucose = [(1-&gt;3)-beta-D-glucosyl](n+1) + UDP + H(+)</text>
        <dbReference type="Rhea" id="RHEA:21476"/>
        <dbReference type="Rhea" id="RHEA-COMP:11146"/>
        <dbReference type="Rhea" id="RHEA-COMP:14303"/>
        <dbReference type="ChEBI" id="CHEBI:15378"/>
        <dbReference type="ChEBI" id="CHEBI:37671"/>
        <dbReference type="ChEBI" id="CHEBI:58223"/>
        <dbReference type="ChEBI" id="CHEBI:58885"/>
        <dbReference type="EC" id="2.4.1.34"/>
    </reaction>
</comment>
<feature type="transmembrane region" description="Helical" evidence="11">
    <location>
        <begin position="1652"/>
        <end position="1670"/>
    </location>
</feature>
<feature type="transmembrane region" description="Helical" evidence="11">
    <location>
        <begin position="1547"/>
        <end position="1569"/>
    </location>
</feature>